<evidence type="ECO:0000313" key="1">
    <source>
        <dbReference type="EMBL" id="EFJ05750.1"/>
    </source>
</evidence>
<dbReference type="InParanoid" id="D8TCB0"/>
<organism evidence="2">
    <name type="scientific">Selaginella moellendorffii</name>
    <name type="common">Spikemoss</name>
    <dbReference type="NCBI Taxonomy" id="88036"/>
    <lineage>
        <taxon>Eukaryota</taxon>
        <taxon>Viridiplantae</taxon>
        <taxon>Streptophyta</taxon>
        <taxon>Embryophyta</taxon>
        <taxon>Tracheophyta</taxon>
        <taxon>Lycopodiopsida</taxon>
        <taxon>Selaginellales</taxon>
        <taxon>Selaginellaceae</taxon>
        <taxon>Selaginella</taxon>
    </lineage>
</organism>
<proteinExistence type="predicted"/>
<sequence length="174" mass="20021">MGDITKCYEAIPLEGDQGLTTAMTNLVNLAFAHQNYLYKDLFLIQKKNSKLEAECKPLCHSSVKATKMDTTKVIELNNFIIRNTYVQLGWYDLLCLFKHTFRYMDDLVSMNNPMILCFLDPDQVESEGNPFWIYPLRFLAMQNEMDNPFIGTDGSLVNLSAHFLSLQIQMMVLS</sequence>
<dbReference type="KEGG" id="smo:SELMODRAFT_431348"/>
<dbReference type="AlphaFoldDB" id="D8TCB0"/>
<accession>D8TCB0</accession>
<name>D8TCB0_SELML</name>
<dbReference type="HOGENOM" id="CLU_1542715_0_0_1"/>
<dbReference type="Gramene" id="EFJ05750">
    <property type="protein sequence ID" value="EFJ05750"/>
    <property type="gene ID" value="SELMODRAFT_431348"/>
</dbReference>
<evidence type="ECO:0000313" key="2">
    <source>
        <dbReference type="Proteomes" id="UP000001514"/>
    </source>
</evidence>
<reference evidence="1 2" key="1">
    <citation type="journal article" date="2011" name="Science">
        <title>The Selaginella genome identifies genetic changes associated with the evolution of vascular plants.</title>
        <authorList>
            <person name="Banks J.A."/>
            <person name="Nishiyama T."/>
            <person name="Hasebe M."/>
            <person name="Bowman J.L."/>
            <person name="Gribskov M."/>
            <person name="dePamphilis C."/>
            <person name="Albert V.A."/>
            <person name="Aono N."/>
            <person name="Aoyama T."/>
            <person name="Ambrose B.A."/>
            <person name="Ashton N.W."/>
            <person name="Axtell M.J."/>
            <person name="Barker E."/>
            <person name="Barker M.S."/>
            <person name="Bennetzen J.L."/>
            <person name="Bonawitz N.D."/>
            <person name="Chapple C."/>
            <person name="Cheng C."/>
            <person name="Correa L.G."/>
            <person name="Dacre M."/>
            <person name="DeBarry J."/>
            <person name="Dreyer I."/>
            <person name="Elias M."/>
            <person name="Engstrom E.M."/>
            <person name="Estelle M."/>
            <person name="Feng L."/>
            <person name="Finet C."/>
            <person name="Floyd S.K."/>
            <person name="Frommer W.B."/>
            <person name="Fujita T."/>
            <person name="Gramzow L."/>
            <person name="Gutensohn M."/>
            <person name="Harholt J."/>
            <person name="Hattori M."/>
            <person name="Heyl A."/>
            <person name="Hirai T."/>
            <person name="Hiwatashi Y."/>
            <person name="Ishikawa M."/>
            <person name="Iwata M."/>
            <person name="Karol K.G."/>
            <person name="Koehler B."/>
            <person name="Kolukisaoglu U."/>
            <person name="Kubo M."/>
            <person name="Kurata T."/>
            <person name="Lalonde S."/>
            <person name="Li K."/>
            <person name="Li Y."/>
            <person name="Litt A."/>
            <person name="Lyons E."/>
            <person name="Manning G."/>
            <person name="Maruyama T."/>
            <person name="Michael T.P."/>
            <person name="Mikami K."/>
            <person name="Miyazaki S."/>
            <person name="Morinaga S."/>
            <person name="Murata T."/>
            <person name="Mueller-Roeber B."/>
            <person name="Nelson D.R."/>
            <person name="Obara M."/>
            <person name="Oguri Y."/>
            <person name="Olmstead R.G."/>
            <person name="Onodera N."/>
            <person name="Petersen B.L."/>
            <person name="Pils B."/>
            <person name="Prigge M."/>
            <person name="Rensing S.A."/>
            <person name="Riano-Pachon D.M."/>
            <person name="Roberts A.W."/>
            <person name="Sato Y."/>
            <person name="Scheller H.V."/>
            <person name="Schulz B."/>
            <person name="Schulz C."/>
            <person name="Shakirov E.V."/>
            <person name="Shibagaki N."/>
            <person name="Shinohara N."/>
            <person name="Shippen D.E."/>
            <person name="Soerensen I."/>
            <person name="Sotooka R."/>
            <person name="Sugimoto N."/>
            <person name="Sugita M."/>
            <person name="Sumikawa N."/>
            <person name="Tanurdzic M."/>
            <person name="Theissen G."/>
            <person name="Ulvskov P."/>
            <person name="Wakazuki S."/>
            <person name="Weng J.K."/>
            <person name="Willats W.W."/>
            <person name="Wipf D."/>
            <person name="Wolf P.G."/>
            <person name="Yang L."/>
            <person name="Zimmer A.D."/>
            <person name="Zhu Q."/>
            <person name="Mitros T."/>
            <person name="Hellsten U."/>
            <person name="Loque D."/>
            <person name="Otillar R."/>
            <person name="Salamov A."/>
            <person name="Schmutz J."/>
            <person name="Shapiro H."/>
            <person name="Lindquist E."/>
            <person name="Lucas S."/>
            <person name="Rokhsar D."/>
            <person name="Grigoriev I.V."/>
        </authorList>
    </citation>
    <scope>NUCLEOTIDE SEQUENCE [LARGE SCALE GENOMIC DNA]</scope>
</reference>
<dbReference type="Proteomes" id="UP000001514">
    <property type="component" value="Unassembled WGS sequence"/>
</dbReference>
<protein>
    <submittedName>
        <fullName evidence="1">Uncharacterized protein</fullName>
    </submittedName>
</protein>
<dbReference type="EMBL" id="GL377715">
    <property type="protein sequence ID" value="EFJ05750.1"/>
    <property type="molecule type" value="Genomic_DNA"/>
</dbReference>
<keyword evidence="2" id="KW-1185">Reference proteome</keyword>
<gene>
    <name evidence="1" type="ORF">SELMODRAFT_431348</name>
</gene>